<evidence type="ECO:0000313" key="3">
    <source>
        <dbReference type="Proteomes" id="UP001497516"/>
    </source>
</evidence>
<dbReference type="EMBL" id="OZ034820">
    <property type="protein sequence ID" value="CAL1402013.1"/>
    <property type="molecule type" value="Genomic_DNA"/>
</dbReference>
<sequence length="135" mass="13891">MMGDDIFQAQARSGAGTNFNNNGKAMKVGKPPTRLQNKAPKALNLDQVPVAAGITSGTGSSAPIPLLSPLILSPAAAEPASVHNHFMFPAVSGATTDGGNGEVTDGRSSAESGYTEPSSLYMSFQNQCVLINRAQ</sequence>
<organism evidence="2 3">
    <name type="scientific">Linum trigynum</name>
    <dbReference type="NCBI Taxonomy" id="586398"/>
    <lineage>
        <taxon>Eukaryota</taxon>
        <taxon>Viridiplantae</taxon>
        <taxon>Streptophyta</taxon>
        <taxon>Embryophyta</taxon>
        <taxon>Tracheophyta</taxon>
        <taxon>Spermatophyta</taxon>
        <taxon>Magnoliopsida</taxon>
        <taxon>eudicotyledons</taxon>
        <taxon>Gunneridae</taxon>
        <taxon>Pentapetalae</taxon>
        <taxon>rosids</taxon>
        <taxon>fabids</taxon>
        <taxon>Malpighiales</taxon>
        <taxon>Linaceae</taxon>
        <taxon>Linum</taxon>
    </lineage>
</organism>
<name>A0AAV2FWH8_9ROSI</name>
<evidence type="ECO:0000256" key="1">
    <source>
        <dbReference type="SAM" id="MobiDB-lite"/>
    </source>
</evidence>
<dbReference type="PANTHER" id="PTHR33912">
    <property type="entry name" value="OS01G0939400 PROTEIN"/>
    <property type="match status" value="1"/>
</dbReference>
<proteinExistence type="predicted"/>
<evidence type="ECO:0000313" key="2">
    <source>
        <dbReference type="EMBL" id="CAL1402013.1"/>
    </source>
</evidence>
<gene>
    <name evidence="2" type="ORF">LTRI10_LOCUS42046</name>
</gene>
<feature type="region of interest" description="Disordered" evidence="1">
    <location>
        <begin position="93"/>
        <end position="115"/>
    </location>
</feature>
<dbReference type="Proteomes" id="UP001497516">
    <property type="component" value="Chromosome 7"/>
</dbReference>
<keyword evidence="3" id="KW-1185">Reference proteome</keyword>
<dbReference type="InterPro" id="IPR040381">
    <property type="entry name" value="At4g14450-like"/>
</dbReference>
<reference evidence="2 3" key="1">
    <citation type="submission" date="2024-04" db="EMBL/GenBank/DDBJ databases">
        <authorList>
            <person name="Fracassetti M."/>
        </authorList>
    </citation>
    <scope>NUCLEOTIDE SEQUENCE [LARGE SCALE GENOMIC DNA]</scope>
</reference>
<dbReference type="PANTHER" id="PTHR33912:SF5">
    <property type="entry name" value="F22G5.17"/>
    <property type="match status" value="1"/>
</dbReference>
<protein>
    <submittedName>
        <fullName evidence="2">Uncharacterized protein</fullName>
    </submittedName>
</protein>
<dbReference type="AlphaFoldDB" id="A0AAV2FWH8"/>
<accession>A0AAV2FWH8</accession>
<feature type="region of interest" description="Disordered" evidence="1">
    <location>
        <begin position="12"/>
        <end position="40"/>
    </location>
</feature>
<feature type="compositionally biased region" description="Polar residues" evidence="1">
    <location>
        <begin position="106"/>
        <end position="115"/>
    </location>
</feature>